<dbReference type="Proteomes" id="UP000283090">
    <property type="component" value="Unassembled WGS sequence"/>
</dbReference>
<keyword evidence="2" id="KW-1185">Reference proteome</keyword>
<reference evidence="1 2" key="1">
    <citation type="submission" date="2019-01" db="EMBL/GenBank/DDBJ databases">
        <title>Intercellular communication is required for trap formation in the nematode-trapping fungus Duddingtonia flagrans.</title>
        <authorList>
            <person name="Youssar L."/>
            <person name="Wernet V."/>
            <person name="Hensel N."/>
            <person name="Hildebrandt H.-G."/>
            <person name="Fischer R."/>
        </authorList>
    </citation>
    <scope>NUCLEOTIDE SEQUENCE [LARGE SCALE GENOMIC DNA]</scope>
    <source>
        <strain evidence="1 2">CBS H-5679</strain>
    </source>
</reference>
<dbReference type="OrthoDB" id="5336280at2759"/>
<gene>
    <name evidence="1" type="ORF">DFL_004524</name>
</gene>
<evidence type="ECO:0000313" key="2">
    <source>
        <dbReference type="Proteomes" id="UP000283090"/>
    </source>
</evidence>
<comment type="caution">
    <text evidence="1">The sequence shown here is derived from an EMBL/GenBank/DDBJ whole genome shotgun (WGS) entry which is preliminary data.</text>
</comment>
<proteinExistence type="predicted"/>
<protein>
    <recommendedName>
        <fullName evidence="3">F-box domain-containing protein</fullName>
    </recommendedName>
</protein>
<name>A0A437A5A8_ARTFL</name>
<evidence type="ECO:0000313" key="1">
    <source>
        <dbReference type="EMBL" id="RVD86237.1"/>
    </source>
</evidence>
<dbReference type="RefSeq" id="XP_067491781.1">
    <property type="nucleotide sequence ID" value="XM_067633632.1"/>
</dbReference>
<organism evidence="1 2">
    <name type="scientific">Arthrobotrys flagrans</name>
    <name type="common">Nematode-trapping fungus</name>
    <name type="synonym">Trichothecium flagrans</name>
    <dbReference type="NCBI Taxonomy" id="97331"/>
    <lineage>
        <taxon>Eukaryota</taxon>
        <taxon>Fungi</taxon>
        <taxon>Dikarya</taxon>
        <taxon>Ascomycota</taxon>
        <taxon>Pezizomycotina</taxon>
        <taxon>Orbiliomycetes</taxon>
        <taxon>Orbiliales</taxon>
        <taxon>Orbiliaceae</taxon>
        <taxon>Arthrobotrys</taxon>
    </lineage>
</organism>
<dbReference type="AlphaFoldDB" id="A0A437A5A8"/>
<evidence type="ECO:0008006" key="3">
    <source>
        <dbReference type="Google" id="ProtNLM"/>
    </source>
</evidence>
<dbReference type="EMBL" id="SAEB01000006">
    <property type="protein sequence ID" value="RVD86237.1"/>
    <property type="molecule type" value="Genomic_DNA"/>
</dbReference>
<accession>A0A437A5A8</accession>
<dbReference type="GeneID" id="93586835"/>
<dbReference type="VEuPathDB" id="FungiDB:DFL_004524"/>
<sequence length="451" mass="51665">MSSNPNPKFLTTASQPSNVNIPYLPNEVIIEVLKSLQIDDKTGNCLDDPYTQKFIFSLREVSPIWNSLVLDVFLRDTHLTTGYFPPKFTPLNPITALRARSYNDEEKEDEEAETEEEIFIRMEEDIQLLHRSDYFINFHGLNIYGIRTLTVDISCTTGDIEPRNVRTFNREFAMAAMSCGSLEKITIRAHGMCRLDNPGNGLDAWFTAWNWSVDEEEEEGGVVEKKGCRIREGNADEWFLYGGGFMGTRMVPHPPGAIFPKLKELTILGYTDATTFSDIGMSDLLHFIIRHRRTLETIRLENIGLKDSRRNHSCPAHVANGDAVEACKFWNKFRRTAWRNCEGLKELVLKMLSYTIVRHTQPPLSIVPQGVLSIDHAIVHNVDWPYESEVRISYIEEFNSLTMYHVKYACACQRPVFMDPEDGKGMDLINESHRFVRVEVDLQDEAEGDLD</sequence>